<evidence type="ECO:0000259" key="5">
    <source>
        <dbReference type="Pfam" id="PF02776"/>
    </source>
</evidence>
<dbReference type="InterPro" id="IPR051818">
    <property type="entry name" value="TPP_dependent_decarboxylase"/>
</dbReference>
<dbReference type="Gene3D" id="3.40.50.970">
    <property type="match status" value="2"/>
</dbReference>
<dbReference type="InterPro" id="IPR029061">
    <property type="entry name" value="THDP-binding"/>
</dbReference>
<keyword evidence="3" id="KW-0456">Lyase</keyword>
<dbReference type="SUPFAM" id="SSF52518">
    <property type="entry name" value="Thiamin diphosphate-binding fold (THDP-binding)"/>
    <property type="match status" value="2"/>
</dbReference>
<keyword evidence="6" id="KW-0670">Pyruvate</keyword>
<dbReference type="GO" id="GO:0030976">
    <property type="term" value="F:thiamine pyrophosphate binding"/>
    <property type="evidence" value="ECO:0007669"/>
    <property type="project" value="InterPro"/>
</dbReference>
<dbReference type="InterPro" id="IPR011766">
    <property type="entry name" value="TPP_enzyme_TPP-bd"/>
</dbReference>
<name>A0A0P9NM64_PSESX</name>
<sequence length="385" mass="41443">MMIDSGTFLSSLVDSGIQRFIGVPCSYISGVYTRLEAEHQNEYLSATSEGEAIGIGAGVWLGGKQACVMGQNSGLGNMVNPLTSLIQSYSIPLLILISRRGWPIGTDEAQHELMGEITSSMLSLMQLDVNDLPSTQTDYASALEKITRSLSLRVSQALIINKGTIDNQNTAVPVNSKEPVNNGYSNIISVAGGRAPTRTEVMSCYLEQGLPNRIIASTGYNARTLYGLNDSADNFYMAGSMGCASSIALGYAHSTLLPITVFDGDGSLLMKLGNLSTVGRYGSSHYVYILLDNGAHESTGAQKTNSGGVRFAEIARACNFKYVYECDGIDAVHSVMAELKNTTGTVFIHCRTAINPNEVFPRPEIPLDNIALRFRHKTLDLAEVN</sequence>
<proteinExistence type="predicted"/>
<gene>
    <name evidence="6" type="ORF">ALO79_01937</name>
</gene>
<evidence type="ECO:0000256" key="3">
    <source>
        <dbReference type="ARBA" id="ARBA00023239"/>
    </source>
</evidence>
<dbReference type="PATRIC" id="fig|264450.4.peg.2356"/>
<organism evidence="6 7">
    <name type="scientific">Pseudomonas syringae pv. castaneae</name>
    <dbReference type="NCBI Taxonomy" id="264450"/>
    <lineage>
        <taxon>Bacteria</taxon>
        <taxon>Pseudomonadati</taxon>
        <taxon>Pseudomonadota</taxon>
        <taxon>Gammaproteobacteria</taxon>
        <taxon>Pseudomonadales</taxon>
        <taxon>Pseudomonadaceae</taxon>
        <taxon>Pseudomonas</taxon>
        <taxon>Pseudomonas syringae</taxon>
    </lineage>
</organism>
<reference evidence="6 7" key="1">
    <citation type="submission" date="2015-09" db="EMBL/GenBank/DDBJ databases">
        <title>Genome announcement of multiple Pseudomonas syringae strains.</title>
        <authorList>
            <person name="Thakur S."/>
            <person name="Wang P.W."/>
            <person name="Gong Y."/>
            <person name="Weir B.S."/>
            <person name="Guttman D.S."/>
        </authorList>
    </citation>
    <scope>NUCLEOTIDE SEQUENCE [LARGE SCALE GENOMIC DNA]</scope>
    <source>
        <strain evidence="6 7">ICMP9419</strain>
    </source>
</reference>
<evidence type="ECO:0000259" key="4">
    <source>
        <dbReference type="Pfam" id="PF02775"/>
    </source>
</evidence>
<dbReference type="Pfam" id="PF02776">
    <property type="entry name" value="TPP_enzyme_N"/>
    <property type="match status" value="1"/>
</dbReference>
<feature type="domain" description="Thiamine pyrophosphate enzyme TPP-binding" evidence="4">
    <location>
        <begin position="235"/>
        <end position="350"/>
    </location>
</feature>
<dbReference type="PANTHER" id="PTHR42818:SF1">
    <property type="entry name" value="SULFOPYRUVATE DECARBOXYLASE"/>
    <property type="match status" value="1"/>
</dbReference>
<dbReference type="NCBIfam" id="TIGR03297">
    <property type="entry name" value="Ppyr-DeCO2ase"/>
    <property type="match status" value="1"/>
</dbReference>
<evidence type="ECO:0000256" key="2">
    <source>
        <dbReference type="ARBA" id="ARBA00023052"/>
    </source>
</evidence>
<comment type="caution">
    <text evidence="6">The sequence shown here is derived from an EMBL/GenBank/DDBJ whole genome shotgun (WGS) entry which is preliminary data.</text>
</comment>
<feature type="domain" description="Thiamine pyrophosphate enzyme N-terminal TPP-binding" evidence="5">
    <location>
        <begin position="9"/>
        <end position="100"/>
    </location>
</feature>
<dbReference type="InterPro" id="IPR012001">
    <property type="entry name" value="Thiamin_PyroP_enz_TPP-bd_dom"/>
</dbReference>
<evidence type="ECO:0000313" key="7">
    <source>
        <dbReference type="Proteomes" id="UP000050381"/>
    </source>
</evidence>
<dbReference type="AlphaFoldDB" id="A0A0P9NM64"/>
<accession>A0A0P9NM64</accession>
<evidence type="ECO:0000313" key="6">
    <source>
        <dbReference type="EMBL" id="KPW98498.1"/>
    </source>
</evidence>
<protein>
    <submittedName>
        <fullName evidence="6">Phosphonopyruvate decarboxylase</fullName>
    </submittedName>
</protein>
<keyword evidence="1" id="KW-0210">Decarboxylase</keyword>
<evidence type="ECO:0000256" key="1">
    <source>
        <dbReference type="ARBA" id="ARBA00022793"/>
    </source>
</evidence>
<dbReference type="GO" id="GO:0032923">
    <property type="term" value="P:organic phosphonate biosynthetic process"/>
    <property type="evidence" value="ECO:0007669"/>
    <property type="project" value="InterPro"/>
</dbReference>
<dbReference type="EMBL" id="LJQD01000107">
    <property type="protein sequence ID" value="KPW98498.1"/>
    <property type="molecule type" value="Genomic_DNA"/>
</dbReference>
<dbReference type="InterPro" id="IPR017684">
    <property type="entry name" value="Phosphono-pyrv_decarboxylase"/>
</dbReference>
<dbReference type="CDD" id="cd07035">
    <property type="entry name" value="TPP_PYR_POX_like"/>
    <property type="match status" value="1"/>
</dbReference>
<dbReference type="Proteomes" id="UP000050381">
    <property type="component" value="Unassembled WGS sequence"/>
</dbReference>
<keyword evidence="2" id="KW-0786">Thiamine pyrophosphate</keyword>
<dbReference type="GO" id="GO:0033980">
    <property type="term" value="F:phosphonopyruvate decarboxylase activity"/>
    <property type="evidence" value="ECO:0007669"/>
    <property type="project" value="InterPro"/>
</dbReference>
<dbReference type="PANTHER" id="PTHR42818">
    <property type="entry name" value="SULFOPYRUVATE DECARBOXYLASE SUBUNIT ALPHA"/>
    <property type="match status" value="1"/>
</dbReference>
<dbReference type="Pfam" id="PF02775">
    <property type="entry name" value="TPP_enzyme_C"/>
    <property type="match status" value="1"/>
</dbReference>